<dbReference type="PROSITE" id="PS50259">
    <property type="entry name" value="G_PROTEIN_RECEP_F3_4"/>
    <property type="match status" value="1"/>
</dbReference>
<feature type="domain" description="G-protein coupled receptors family 3 profile" evidence="14">
    <location>
        <begin position="534"/>
        <end position="799"/>
    </location>
</feature>
<dbReference type="InterPro" id="IPR038550">
    <property type="entry name" value="GPCR_3_9-Cys_sf"/>
</dbReference>
<dbReference type="FunFam" id="3.40.50.2300:FF:000016">
    <property type="entry name" value="Taste 1 receptor member 2"/>
    <property type="match status" value="1"/>
</dbReference>
<dbReference type="InterPro" id="IPR000337">
    <property type="entry name" value="GPCR_3"/>
</dbReference>
<keyword evidence="4 13" id="KW-0732">Signal</keyword>
<dbReference type="GO" id="GO:0050909">
    <property type="term" value="P:sensory perception of taste"/>
    <property type="evidence" value="ECO:0007669"/>
    <property type="project" value="UniProtKB-ARBA"/>
</dbReference>
<sequence>WSRCSRRMMEGEYLIFWWGFQLVLTNSTEVESPTSGFCPYSAVFNAQGYHLFQALRFSIQEINNSSTLLPNITLGYDLFDVCSDIANVYGTLKLLSKCTKSYLEMQNNFTEYKPRAVAVIGPSSSNYAFVSASILGSFLIPQISYSASNEMLSLKQIYPSFLRTIPSDKLQVEVMLRLLQRFNWTWVAIVGSADAYGTQGLQDLYALASSNGICVAYQGIIPASKNKTEIKKIITNIVQTRVKVIVVFSAYTYTTNFFDVVVQLNITDYVWIGSESWSIDTVTASVPNINTIGTVLGVSVTKGNLPGLVDFEIDYIRSVSAGVSSNYGCNQACNVCKTFTMQNMPTVSQFSMSVSFNVYAAVYSIAYSLHELLDCKSGQCKRNTFYPWQLLEQIKKVNFSLYNQSIYFDENGNPATGYDIVMWDWSTGNASFNIIGTFSKNPVSLELKKDVIWFTKDNSIPVSICSEECNKGERRVQLGSYVCCFECIPCPEMTFLNRSDLYTCQQCQLNQWSPALSETCYNRTIEYLSWTDPICVVLLVIITLLLLLIISVLFVFVRNLTTPVVKSAGGKMCLAMLTSLALSCFTLYCYFGKPNSATCMIRQPVFAISFTVCFSCLVVHAFQIVCIFKMAAHLPRVYEIWVKKNGSDIFIFVSSAGQILISVIWIVVKPPQPIEDYSTFQDQIIYKCSETDSVGSFIEIIYIGILSMFCFIFCYMGKDLPENYNEAKCISFSLLVYFFSWIGFFTTYIIYQGKYIAAANVVTILASVFGILVGYFSPKCYIILFRKELNTTEHFQTAIQNYTKKQSEQ</sequence>
<dbReference type="Gene3D" id="2.10.50.30">
    <property type="entry name" value="GPCR, family 3, nine cysteines domain"/>
    <property type="match status" value="1"/>
</dbReference>
<feature type="transmembrane region" description="Helical" evidence="12">
    <location>
        <begin position="649"/>
        <end position="668"/>
    </location>
</feature>
<keyword evidence="6" id="KW-0297">G-protein coupled receptor</keyword>
<dbReference type="AlphaFoldDB" id="A0A8C5PCK0"/>
<protein>
    <submittedName>
        <fullName evidence="15">Taste 1 receptor member 1</fullName>
    </submittedName>
</protein>
<evidence type="ECO:0000256" key="7">
    <source>
        <dbReference type="ARBA" id="ARBA00023136"/>
    </source>
</evidence>
<keyword evidence="10" id="KW-0807">Transducer</keyword>
<gene>
    <name evidence="15" type="primary">TAS1R1</name>
</gene>
<feature type="signal peptide" evidence="13">
    <location>
        <begin position="1"/>
        <end position="25"/>
    </location>
</feature>
<keyword evidence="8" id="KW-0675">Receptor</keyword>
<dbReference type="PANTHER" id="PTHR24061">
    <property type="entry name" value="CALCIUM-SENSING RECEPTOR-RELATED"/>
    <property type="match status" value="1"/>
</dbReference>
<keyword evidence="16" id="KW-1185">Reference proteome</keyword>
<feature type="transmembrane region" description="Helical" evidence="12">
    <location>
        <begin position="605"/>
        <end position="628"/>
    </location>
</feature>
<dbReference type="GO" id="GO:0004930">
    <property type="term" value="F:G protein-coupled receptor activity"/>
    <property type="evidence" value="ECO:0007669"/>
    <property type="project" value="UniProtKB-KW"/>
</dbReference>
<evidence type="ECO:0000256" key="9">
    <source>
        <dbReference type="ARBA" id="ARBA00023180"/>
    </source>
</evidence>
<dbReference type="FunFam" id="2.10.50.30:FF:000004">
    <property type="entry name" value="Taste receptor type 1 member 3-like protein"/>
    <property type="match status" value="1"/>
</dbReference>
<dbReference type="InterPro" id="IPR028082">
    <property type="entry name" value="Peripla_BP_I"/>
</dbReference>
<reference evidence="15" key="2">
    <citation type="submission" date="2025-09" db="UniProtKB">
        <authorList>
            <consortium name="Ensembl"/>
        </authorList>
    </citation>
    <scope>IDENTIFICATION</scope>
</reference>
<keyword evidence="5 12" id="KW-1133">Transmembrane helix</keyword>
<feature type="transmembrane region" description="Helical" evidence="12">
    <location>
        <begin position="729"/>
        <end position="751"/>
    </location>
</feature>
<evidence type="ECO:0000256" key="6">
    <source>
        <dbReference type="ARBA" id="ARBA00023040"/>
    </source>
</evidence>
<keyword evidence="2" id="KW-1003">Cell membrane</keyword>
<dbReference type="SUPFAM" id="SSF53822">
    <property type="entry name" value="Periplasmic binding protein-like I"/>
    <property type="match status" value="1"/>
</dbReference>
<dbReference type="PROSITE" id="PS00981">
    <property type="entry name" value="G_PROTEIN_RECEP_F3_3"/>
    <property type="match status" value="1"/>
</dbReference>
<keyword evidence="7 12" id="KW-0472">Membrane</keyword>
<dbReference type="Pfam" id="PF00003">
    <property type="entry name" value="7tm_3"/>
    <property type="match status" value="1"/>
</dbReference>
<evidence type="ECO:0000256" key="12">
    <source>
        <dbReference type="SAM" id="Phobius"/>
    </source>
</evidence>
<dbReference type="InterPro" id="IPR011500">
    <property type="entry name" value="GPCR_3_9-Cys_dom"/>
</dbReference>
<organism evidence="15 16">
    <name type="scientific">Leptobrachium leishanense</name>
    <name type="common">Leishan spiny toad</name>
    <dbReference type="NCBI Taxonomy" id="445787"/>
    <lineage>
        <taxon>Eukaryota</taxon>
        <taxon>Metazoa</taxon>
        <taxon>Chordata</taxon>
        <taxon>Craniata</taxon>
        <taxon>Vertebrata</taxon>
        <taxon>Euteleostomi</taxon>
        <taxon>Amphibia</taxon>
        <taxon>Batrachia</taxon>
        <taxon>Anura</taxon>
        <taxon>Pelobatoidea</taxon>
        <taxon>Megophryidae</taxon>
        <taxon>Leptobrachium</taxon>
    </lineage>
</organism>
<evidence type="ECO:0000313" key="15">
    <source>
        <dbReference type="Ensembl" id="ENSLLEP00000014347.1"/>
    </source>
</evidence>
<dbReference type="Gene3D" id="3.40.50.2300">
    <property type="match status" value="2"/>
</dbReference>
<name>A0A8C5PCK0_9ANUR</name>
<evidence type="ECO:0000256" key="13">
    <source>
        <dbReference type="SAM" id="SignalP"/>
    </source>
</evidence>
<dbReference type="InterPro" id="IPR000068">
    <property type="entry name" value="GPCR_3_Ca_sens_rcpt-rel"/>
</dbReference>
<keyword evidence="9" id="KW-0325">Glycoprotein</keyword>
<dbReference type="GO" id="GO:0005886">
    <property type="term" value="C:plasma membrane"/>
    <property type="evidence" value="ECO:0007669"/>
    <property type="project" value="UniProtKB-SubCell"/>
</dbReference>
<dbReference type="InterPro" id="IPR017978">
    <property type="entry name" value="GPCR_3_C"/>
</dbReference>
<accession>A0A8C5PCK0</accession>
<evidence type="ECO:0000256" key="2">
    <source>
        <dbReference type="ARBA" id="ARBA00022475"/>
    </source>
</evidence>
<dbReference type="OrthoDB" id="5984008at2759"/>
<evidence type="ECO:0000256" key="10">
    <source>
        <dbReference type="ARBA" id="ARBA00023224"/>
    </source>
</evidence>
<feature type="chain" id="PRO_5034942981" evidence="13">
    <location>
        <begin position="26"/>
        <end position="809"/>
    </location>
</feature>
<evidence type="ECO:0000256" key="11">
    <source>
        <dbReference type="ARBA" id="ARBA00038492"/>
    </source>
</evidence>
<dbReference type="PANTHER" id="PTHR24061:SF3">
    <property type="entry name" value="TASTE RECEPTOR TYPE 1 MEMBER 1"/>
    <property type="match status" value="1"/>
</dbReference>
<keyword evidence="3 12" id="KW-0812">Transmembrane</keyword>
<feature type="transmembrane region" description="Helical" evidence="12">
    <location>
        <begin position="572"/>
        <end position="593"/>
    </location>
</feature>
<evidence type="ECO:0000313" key="16">
    <source>
        <dbReference type="Proteomes" id="UP000694569"/>
    </source>
</evidence>
<dbReference type="PROSITE" id="PS00980">
    <property type="entry name" value="G_PROTEIN_RECEP_F3_2"/>
    <property type="match status" value="1"/>
</dbReference>
<reference evidence="15" key="1">
    <citation type="submission" date="2025-08" db="UniProtKB">
        <authorList>
            <consortium name="Ensembl"/>
        </authorList>
    </citation>
    <scope>IDENTIFICATION</scope>
</reference>
<evidence type="ECO:0000256" key="5">
    <source>
        <dbReference type="ARBA" id="ARBA00022989"/>
    </source>
</evidence>
<dbReference type="PRINTS" id="PR00248">
    <property type="entry name" value="GPCRMGR"/>
</dbReference>
<evidence type="ECO:0000256" key="1">
    <source>
        <dbReference type="ARBA" id="ARBA00004651"/>
    </source>
</evidence>
<dbReference type="InterPro" id="IPR017979">
    <property type="entry name" value="GPCR_3_CS"/>
</dbReference>
<evidence type="ECO:0000256" key="8">
    <source>
        <dbReference type="ARBA" id="ARBA00023170"/>
    </source>
</evidence>
<comment type="subcellular location">
    <subcellularLocation>
        <location evidence="1">Cell membrane</location>
        <topology evidence="1">Multi-pass membrane protein</topology>
    </subcellularLocation>
</comment>
<feature type="transmembrane region" description="Helical" evidence="12">
    <location>
        <begin position="700"/>
        <end position="717"/>
    </location>
</feature>
<comment type="similarity">
    <text evidence="11">Belongs to the G-protein coupled receptor 3 family. TAS1R subfamily.</text>
</comment>
<dbReference type="InterPro" id="IPR001828">
    <property type="entry name" value="ANF_lig-bd_rcpt"/>
</dbReference>
<dbReference type="Pfam" id="PF01094">
    <property type="entry name" value="ANF_receptor"/>
    <property type="match status" value="1"/>
</dbReference>
<feature type="transmembrane region" description="Helical" evidence="12">
    <location>
        <begin position="757"/>
        <end position="777"/>
    </location>
</feature>
<evidence type="ECO:0000256" key="4">
    <source>
        <dbReference type="ARBA" id="ARBA00022729"/>
    </source>
</evidence>
<dbReference type="Pfam" id="PF07562">
    <property type="entry name" value="NCD3G"/>
    <property type="match status" value="1"/>
</dbReference>
<proteinExistence type="inferred from homology"/>
<dbReference type="Proteomes" id="UP000694569">
    <property type="component" value="Unplaced"/>
</dbReference>
<evidence type="ECO:0000256" key="3">
    <source>
        <dbReference type="ARBA" id="ARBA00022692"/>
    </source>
</evidence>
<evidence type="ECO:0000259" key="14">
    <source>
        <dbReference type="PROSITE" id="PS50259"/>
    </source>
</evidence>
<feature type="transmembrane region" description="Helical" evidence="12">
    <location>
        <begin position="536"/>
        <end position="560"/>
    </location>
</feature>
<dbReference type="Ensembl" id="ENSLLET00000014910.1">
    <property type="protein sequence ID" value="ENSLLEP00000014347.1"/>
    <property type="gene ID" value="ENSLLEG00000009049.1"/>
</dbReference>
<dbReference type="GeneTree" id="ENSGT00940000161264"/>